<proteinExistence type="predicted"/>
<name>A0A7S3FQD1_9CHLO</name>
<evidence type="ECO:0000313" key="3">
    <source>
        <dbReference type="EMBL" id="WZN63597.1"/>
    </source>
</evidence>
<reference evidence="3 4" key="2">
    <citation type="submission" date="2024-03" db="EMBL/GenBank/DDBJ databases">
        <title>Complete genome sequence of the green alga Chloropicon roscoffensis RCC1871.</title>
        <authorList>
            <person name="Lemieux C."/>
            <person name="Pombert J.-F."/>
            <person name="Otis C."/>
            <person name="Turmel M."/>
        </authorList>
    </citation>
    <scope>NUCLEOTIDE SEQUENCE [LARGE SCALE GENOMIC DNA]</scope>
    <source>
        <strain evidence="3 4">RCC1871</strain>
    </source>
</reference>
<dbReference type="EMBL" id="HBHZ01008128">
    <property type="protein sequence ID" value="CAE0193201.1"/>
    <property type="molecule type" value="Transcribed_RNA"/>
</dbReference>
<gene>
    <name evidence="2" type="ORF">CROS1456_LOCUS6291</name>
    <name evidence="3" type="ORF">HKI87_08g51460</name>
</gene>
<protein>
    <submittedName>
        <fullName evidence="2">Uncharacterized protein</fullName>
    </submittedName>
</protein>
<feature type="chain" id="PRO_5044661298" evidence="1">
    <location>
        <begin position="22"/>
        <end position="140"/>
    </location>
</feature>
<sequence>MLRYAFLVAAIVAAVVPPASALGEGLEAYGEGQRQIGELQTAQGFLTGNVPEFQEGLVNQAIGPYVSGYGSYLKSTYGGRKLLIGEGLASLGQGMQQLGQAQAGLAFVGKDRPAFDKGVETAWKGAGLEIYGDTLSKWTG</sequence>
<keyword evidence="1" id="KW-0732">Signal</keyword>
<keyword evidence="4" id="KW-1185">Reference proteome</keyword>
<organism evidence="2">
    <name type="scientific">Chloropicon roscoffensis</name>
    <dbReference type="NCBI Taxonomy" id="1461544"/>
    <lineage>
        <taxon>Eukaryota</taxon>
        <taxon>Viridiplantae</taxon>
        <taxon>Chlorophyta</taxon>
        <taxon>Chloropicophyceae</taxon>
        <taxon>Chloropicales</taxon>
        <taxon>Chloropicaceae</taxon>
        <taxon>Chloropicon</taxon>
    </lineage>
</organism>
<evidence type="ECO:0000313" key="4">
    <source>
        <dbReference type="Proteomes" id="UP001472866"/>
    </source>
</evidence>
<reference evidence="2" key="1">
    <citation type="submission" date="2021-01" db="EMBL/GenBank/DDBJ databases">
        <authorList>
            <person name="Corre E."/>
            <person name="Pelletier E."/>
            <person name="Niang G."/>
            <person name="Scheremetjew M."/>
            <person name="Finn R."/>
            <person name="Kale V."/>
            <person name="Holt S."/>
            <person name="Cochrane G."/>
            <person name="Meng A."/>
            <person name="Brown T."/>
            <person name="Cohen L."/>
        </authorList>
    </citation>
    <scope>NUCLEOTIDE SEQUENCE</scope>
    <source>
        <strain evidence="2">RCC1871</strain>
    </source>
</reference>
<feature type="signal peptide" evidence="1">
    <location>
        <begin position="1"/>
        <end position="21"/>
    </location>
</feature>
<dbReference type="AlphaFoldDB" id="A0A7S3FQD1"/>
<accession>A0A7S3FQD1</accession>
<dbReference type="EMBL" id="CP151508">
    <property type="protein sequence ID" value="WZN63597.1"/>
    <property type="molecule type" value="Genomic_DNA"/>
</dbReference>
<evidence type="ECO:0000313" key="2">
    <source>
        <dbReference type="EMBL" id="CAE0193201.1"/>
    </source>
</evidence>
<evidence type="ECO:0000256" key="1">
    <source>
        <dbReference type="SAM" id="SignalP"/>
    </source>
</evidence>
<dbReference type="Proteomes" id="UP001472866">
    <property type="component" value="Chromosome 08"/>
</dbReference>